<proteinExistence type="predicted"/>
<sequence>MNFNERLIIAVISVALAIVGTLFTQYLLRRFDRKKEMKKNIKAFKGTLGNLIRKIEFLIKVINTIQPINGEKERVIRNFKKQFVAFEIYLDSINRLNEYEENFVSTKYEGQIQKANDILMQIYLYMHQIGESVEDENADRCNLVDKHNLYLFDEVTALCEELTRIKNELPY</sequence>
<keyword evidence="1" id="KW-1133">Transmembrane helix</keyword>
<dbReference type="AlphaFoldDB" id="A0A917ENK1"/>
<reference evidence="2" key="1">
    <citation type="journal article" date="2014" name="Int. J. Syst. Evol. Microbiol.">
        <title>Complete genome sequence of Corynebacterium casei LMG S-19264T (=DSM 44701T), isolated from a smear-ripened cheese.</title>
        <authorList>
            <consortium name="US DOE Joint Genome Institute (JGI-PGF)"/>
            <person name="Walter F."/>
            <person name="Albersmeier A."/>
            <person name="Kalinowski J."/>
            <person name="Ruckert C."/>
        </authorList>
    </citation>
    <scope>NUCLEOTIDE SEQUENCE</scope>
    <source>
        <strain evidence="2">CGMCC 1.12698</strain>
    </source>
</reference>
<evidence type="ECO:0000313" key="3">
    <source>
        <dbReference type="Proteomes" id="UP000605259"/>
    </source>
</evidence>
<comment type="caution">
    <text evidence="2">The sequence shown here is derived from an EMBL/GenBank/DDBJ whole genome shotgun (WGS) entry which is preliminary data.</text>
</comment>
<protein>
    <submittedName>
        <fullName evidence="2">Uncharacterized protein</fullName>
    </submittedName>
</protein>
<gene>
    <name evidence="2" type="ORF">GCM10007140_13720</name>
</gene>
<evidence type="ECO:0000313" key="2">
    <source>
        <dbReference type="EMBL" id="GGE64758.1"/>
    </source>
</evidence>
<dbReference type="RefSeq" id="WP_188387635.1">
    <property type="nucleotide sequence ID" value="NZ_BMFK01000001.1"/>
</dbReference>
<feature type="transmembrane region" description="Helical" evidence="1">
    <location>
        <begin position="6"/>
        <end position="28"/>
    </location>
</feature>
<dbReference type="EMBL" id="BMFK01000001">
    <property type="protein sequence ID" value="GGE64758.1"/>
    <property type="molecule type" value="Genomic_DNA"/>
</dbReference>
<keyword evidence="1" id="KW-0812">Transmembrane</keyword>
<dbReference type="Proteomes" id="UP000605259">
    <property type="component" value="Unassembled WGS sequence"/>
</dbReference>
<accession>A0A917ENK1</accession>
<keyword evidence="3" id="KW-1185">Reference proteome</keyword>
<keyword evidence="1" id="KW-0472">Membrane</keyword>
<name>A0A917ENK1_9BACI</name>
<reference evidence="2" key="2">
    <citation type="submission" date="2020-09" db="EMBL/GenBank/DDBJ databases">
        <authorList>
            <person name="Sun Q."/>
            <person name="Zhou Y."/>
        </authorList>
    </citation>
    <scope>NUCLEOTIDE SEQUENCE</scope>
    <source>
        <strain evidence="2">CGMCC 1.12698</strain>
    </source>
</reference>
<organism evidence="2 3">
    <name type="scientific">Priestia taiwanensis</name>
    <dbReference type="NCBI Taxonomy" id="1347902"/>
    <lineage>
        <taxon>Bacteria</taxon>
        <taxon>Bacillati</taxon>
        <taxon>Bacillota</taxon>
        <taxon>Bacilli</taxon>
        <taxon>Bacillales</taxon>
        <taxon>Bacillaceae</taxon>
        <taxon>Priestia</taxon>
    </lineage>
</organism>
<evidence type="ECO:0000256" key="1">
    <source>
        <dbReference type="SAM" id="Phobius"/>
    </source>
</evidence>